<dbReference type="PANTHER" id="PTHR33121">
    <property type="entry name" value="CYCLIC DI-GMP PHOSPHODIESTERASE PDEF"/>
    <property type="match status" value="1"/>
</dbReference>
<feature type="domain" description="GGDEF" evidence="3">
    <location>
        <begin position="286"/>
        <end position="419"/>
    </location>
</feature>
<protein>
    <submittedName>
        <fullName evidence="4">Biofilm formation regulator HmsP</fullName>
    </submittedName>
</protein>
<dbReference type="SUPFAM" id="SSF141868">
    <property type="entry name" value="EAL domain-like"/>
    <property type="match status" value="1"/>
</dbReference>
<keyword evidence="1" id="KW-0812">Transmembrane</keyword>
<name>A0A2Y9TY32_9GAMM</name>
<organism evidence="4 5">
    <name type="scientific">Limnobaculum parvum</name>
    <dbReference type="NCBI Taxonomy" id="2172103"/>
    <lineage>
        <taxon>Bacteria</taxon>
        <taxon>Pseudomonadati</taxon>
        <taxon>Pseudomonadota</taxon>
        <taxon>Gammaproteobacteria</taxon>
        <taxon>Enterobacterales</taxon>
        <taxon>Budviciaceae</taxon>
        <taxon>Limnobaculum</taxon>
    </lineage>
</organism>
<evidence type="ECO:0000259" key="3">
    <source>
        <dbReference type="PROSITE" id="PS50887"/>
    </source>
</evidence>
<reference evidence="4 5" key="1">
    <citation type="journal article" date="2019" name="Int. J. Syst. Evol. Microbiol.">
        <title>Limnobaculum parvum gen. nov., sp. nov., isolated from a freshwater lake.</title>
        <authorList>
            <person name="Baek C."/>
            <person name="Shin S.K."/>
            <person name="Yi H."/>
        </authorList>
    </citation>
    <scope>NUCLEOTIDE SEQUENCE [LARGE SCALE GENOMIC DNA]</scope>
    <source>
        <strain evidence="4 5">HYN0051</strain>
    </source>
</reference>
<dbReference type="CDD" id="cd01949">
    <property type="entry name" value="GGDEF"/>
    <property type="match status" value="1"/>
</dbReference>
<keyword evidence="1" id="KW-0472">Membrane</keyword>
<keyword evidence="5" id="KW-1185">Reference proteome</keyword>
<dbReference type="PANTHER" id="PTHR33121:SF77">
    <property type="entry name" value="CYCLIC DI-GMP PHOSPHODIESTERASE PDEK-RELATED"/>
    <property type="match status" value="1"/>
</dbReference>
<dbReference type="Pfam" id="PF17154">
    <property type="entry name" value="GAPES3"/>
    <property type="match status" value="1"/>
</dbReference>
<evidence type="ECO:0000313" key="5">
    <source>
        <dbReference type="Proteomes" id="UP000244908"/>
    </source>
</evidence>
<dbReference type="PROSITE" id="PS50883">
    <property type="entry name" value="EAL"/>
    <property type="match status" value="1"/>
</dbReference>
<dbReference type="InterPro" id="IPR029787">
    <property type="entry name" value="Nucleotide_cyclase"/>
</dbReference>
<dbReference type="InterPro" id="IPR001633">
    <property type="entry name" value="EAL_dom"/>
</dbReference>
<dbReference type="Gene3D" id="6.10.340.10">
    <property type="match status" value="1"/>
</dbReference>
<dbReference type="Pfam" id="PF00990">
    <property type="entry name" value="GGDEF"/>
    <property type="match status" value="1"/>
</dbReference>
<feature type="domain" description="EAL" evidence="2">
    <location>
        <begin position="428"/>
        <end position="678"/>
    </location>
</feature>
<gene>
    <name evidence="4" type="ORF">HYN51_08855</name>
</gene>
<dbReference type="KEGG" id="lpv:HYN51_08855"/>
<dbReference type="GO" id="GO:0071111">
    <property type="term" value="F:cyclic-guanylate-specific phosphodiesterase activity"/>
    <property type="evidence" value="ECO:0007669"/>
    <property type="project" value="InterPro"/>
</dbReference>
<dbReference type="Proteomes" id="UP000244908">
    <property type="component" value="Chromosome"/>
</dbReference>
<dbReference type="InterPro" id="IPR043128">
    <property type="entry name" value="Rev_trsase/Diguanyl_cyclase"/>
</dbReference>
<evidence type="ECO:0000256" key="1">
    <source>
        <dbReference type="SAM" id="Phobius"/>
    </source>
</evidence>
<dbReference type="Gene3D" id="3.30.70.270">
    <property type="match status" value="1"/>
</dbReference>
<accession>A0A2Y9TY32</accession>
<dbReference type="SMART" id="SM00052">
    <property type="entry name" value="EAL"/>
    <property type="match status" value="1"/>
</dbReference>
<proteinExistence type="predicted"/>
<evidence type="ECO:0000313" key="4">
    <source>
        <dbReference type="EMBL" id="AWH88658.1"/>
    </source>
</evidence>
<dbReference type="PROSITE" id="PS50887">
    <property type="entry name" value="GGDEF"/>
    <property type="match status" value="1"/>
</dbReference>
<dbReference type="Gene3D" id="3.20.20.450">
    <property type="entry name" value="EAL domain"/>
    <property type="match status" value="1"/>
</dbReference>
<evidence type="ECO:0000259" key="2">
    <source>
        <dbReference type="PROSITE" id="PS50883"/>
    </source>
</evidence>
<dbReference type="InterPro" id="IPR035919">
    <property type="entry name" value="EAL_sf"/>
</dbReference>
<dbReference type="EMBL" id="CP029185">
    <property type="protein sequence ID" value="AWH88658.1"/>
    <property type="molecule type" value="Genomic_DNA"/>
</dbReference>
<dbReference type="AlphaFoldDB" id="A0A2Y9TY32"/>
<dbReference type="SMART" id="SM00267">
    <property type="entry name" value="GGDEF"/>
    <property type="match status" value="1"/>
</dbReference>
<keyword evidence="1" id="KW-1133">Transmembrane helix</keyword>
<dbReference type="NCBIfam" id="TIGR00254">
    <property type="entry name" value="GGDEF"/>
    <property type="match status" value="1"/>
</dbReference>
<feature type="transmembrane region" description="Helical" evidence="1">
    <location>
        <begin position="20"/>
        <end position="42"/>
    </location>
</feature>
<sequence>MYGSVIRSFGDKNLQVKRSLTIKQMSLVTVVALATICIFIVIQMFDFIQQRKEVYHIQLDNISYSVSQPLERALWDRNMKEIQRALDNLMELEFLTKANLIVNTELVSVHSQRGPNGKVPHVVEQLLALPVVSLIPLYSPEYNAIDPQPMGYLVLEADSYKLYQYTLKRFSTLLVAYLLLAFMLSIAISWCLNRLLVYPLRAIADDLRTLPIENIQSHQLTLPRYHQDDELGVLVRSYNRNQQALVQAHHQLTRLSTRDPITDLPNYTLFQELLKQQLMNSSHEKQPFSLLFINLDSFKEVYQALGQEQGNLGLIDAVQRMREVLGEHTLLARLHGEEFIVLSKSLESPLHAMQLAQRLIKNMTSPLSINEYQYQPTVSIGITQYPNDSEEPDGLIAHAQAAMLLAQRRGKNQVLFFEPDMTNDIQQRLIMENEVVRGMKENQFRLYLQPQVNMATGQPYGAEALIRWHYAEDDIRYPGDFIPLAEETGLILELGLWVLEEACTTLAHWKQQAIPLTLSVNLSVLQLQQPDLIEQLSRLCQRYDFCPNKLILELTETANIYDLKAVLPTLIKMRELGISIALDDFGTGYCNLNYLSHLPVDELKIDKSFVDGLPDDDELVQIVNSIAQILSLKVVIEGVETQQQADWLLSHGMHFAQGYLFSRALPYEMFKEKYLSSYY</sequence>
<dbReference type="InterPro" id="IPR033419">
    <property type="entry name" value="GAPES3"/>
</dbReference>
<dbReference type="InterPro" id="IPR050706">
    <property type="entry name" value="Cyclic-di-GMP_PDE-like"/>
</dbReference>
<dbReference type="InterPro" id="IPR000160">
    <property type="entry name" value="GGDEF_dom"/>
</dbReference>
<dbReference type="SUPFAM" id="SSF55073">
    <property type="entry name" value="Nucleotide cyclase"/>
    <property type="match status" value="1"/>
</dbReference>
<feature type="transmembrane region" description="Helical" evidence="1">
    <location>
        <begin position="170"/>
        <end position="190"/>
    </location>
</feature>
<dbReference type="Pfam" id="PF00563">
    <property type="entry name" value="EAL"/>
    <property type="match status" value="1"/>
</dbReference>
<dbReference type="CDD" id="cd01948">
    <property type="entry name" value="EAL"/>
    <property type="match status" value="1"/>
</dbReference>